<feature type="coiled-coil region" evidence="1">
    <location>
        <begin position="133"/>
        <end position="199"/>
    </location>
</feature>
<evidence type="ECO:0000313" key="3">
    <source>
        <dbReference type="Proteomes" id="UP000593568"/>
    </source>
</evidence>
<sequence>MKMLNGKLIGWCLTRFCIDVGISTGSLYLESGVLLDTPLLVLRQYRSRQFIPATQGLAESEFSYRGNKYRGKIREMSNAWKQIHQMKRFTVGAVTTPEYHGWQSRRINDNIPEPSRQSSQSIKEHLRVVPSELEILKQDFERRNTELEKKIEQMEEEKMNLRLDADVQKLEAERLRKGKAKAEEDLDSLKTYYKKLRLSMRTAGLGKTSEQWREEI</sequence>
<dbReference type="EMBL" id="JABEZW010217792">
    <property type="protein sequence ID" value="MBA0785122.1"/>
    <property type="molecule type" value="Genomic_DNA"/>
</dbReference>
<organism evidence="2 3">
    <name type="scientific">Gossypium trilobum</name>
    <dbReference type="NCBI Taxonomy" id="34281"/>
    <lineage>
        <taxon>Eukaryota</taxon>
        <taxon>Viridiplantae</taxon>
        <taxon>Streptophyta</taxon>
        <taxon>Embryophyta</taxon>
        <taxon>Tracheophyta</taxon>
        <taxon>Spermatophyta</taxon>
        <taxon>Magnoliopsida</taxon>
        <taxon>eudicotyledons</taxon>
        <taxon>Gunneridae</taxon>
        <taxon>Pentapetalae</taxon>
        <taxon>rosids</taxon>
        <taxon>malvids</taxon>
        <taxon>Malvales</taxon>
        <taxon>Malvaceae</taxon>
        <taxon>Malvoideae</taxon>
        <taxon>Gossypium</taxon>
    </lineage>
</organism>
<protein>
    <submittedName>
        <fullName evidence="2">Uncharacterized protein</fullName>
    </submittedName>
</protein>
<keyword evidence="3" id="KW-1185">Reference proteome</keyword>
<dbReference type="Proteomes" id="UP000593568">
    <property type="component" value="Unassembled WGS sequence"/>
</dbReference>
<dbReference type="PANTHER" id="PTHR48200">
    <property type="entry name" value="PROTEIN, PUTATIVE-RELATED"/>
    <property type="match status" value="1"/>
</dbReference>
<dbReference type="PANTHER" id="PTHR48200:SF1">
    <property type="entry name" value="AMINOTRANSFERASE-LIKE PLANT MOBILE DOMAIN-CONTAINING PROTEIN"/>
    <property type="match status" value="1"/>
</dbReference>
<evidence type="ECO:0000256" key="1">
    <source>
        <dbReference type="SAM" id="Coils"/>
    </source>
</evidence>
<accession>A0A7J9FII1</accession>
<gene>
    <name evidence="2" type="ORF">Gotri_026739</name>
</gene>
<reference evidence="2 3" key="1">
    <citation type="journal article" date="2019" name="Genome Biol. Evol.">
        <title>Insights into the evolution of the New World diploid cottons (Gossypium, subgenus Houzingenia) based on genome sequencing.</title>
        <authorList>
            <person name="Grover C.E."/>
            <person name="Arick M.A. 2nd"/>
            <person name="Thrash A."/>
            <person name="Conover J.L."/>
            <person name="Sanders W.S."/>
            <person name="Peterson D.G."/>
            <person name="Frelichowski J.E."/>
            <person name="Scheffler J.A."/>
            <person name="Scheffler B.E."/>
            <person name="Wendel J.F."/>
        </authorList>
    </citation>
    <scope>NUCLEOTIDE SEQUENCE [LARGE SCALE GENOMIC DNA]</scope>
    <source>
        <strain evidence="2">8</strain>
        <tissue evidence="2">Leaf</tissue>
    </source>
</reference>
<keyword evidence="1" id="KW-0175">Coiled coil</keyword>
<evidence type="ECO:0000313" key="2">
    <source>
        <dbReference type="EMBL" id="MBA0785122.1"/>
    </source>
</evidence>
<dbReference type="AlphaFoldDB" id="A0A7J9FII1"/>
<name>A0A7J9FII1_9ROSI</name>
<comment type="caution">
    <text evidence="2">The sequence shown here is derived from an EMBL/GenBank/DDBJ whole genome shotgun (WGS) entry which is preliminary data.</text>
</comment>
<proteinExistence type="predicted"/>